<evidence type="ECO:0000313" key="2">
    <source>
        <dbReference type="EMBL" id="MER6269307.1"/>
    </source>
</evidence>
<accession>A0ABV1TID6</accession>
<evidence type="ECO:0000313" key="3">
    <source>
        <dbReference type="Proteomes" id="UP001490365"/>
    </source>
</evidence>
<feature type="transmembrane region" description="Helical" evidence="1">
    <location>
        <begin position="44"/>
        <end position="66"/>
    </location>
</feature>
<evidence type="ECO:0000256" key="1">
    <source>
        <dbReference type="SAM" id="Phobius"/>
    </source>
</evidence>
<proteinExistence type="predicted"/>
<keyword evidence="1" id="KW-0812">Transmembrane</keyword>
<organism evidence="2 3">
    <name type="scientific">Streptomyces sp. 900105755</name>
    <dbReference type="NCBI Taxonomy" id="3154389"/>
    <lineage>
        <taxon>Bacteria</taxon>
        <taxon>Bacillati</taxon>
        <taxon>Actinomycetota</taxon>
        <taxon>Actinomycetes</taxon>
        <taxon>Kitasatosporales</taxon>
        <taxon>Streptomycetaceae</taxon>
        <taxon>Streptomyces</taxon>
    </lineage>
</organism>
<dbReference type="RefSeq" id="WP_351957833.1">
    <property type="nucleotide sequence ID" value="NZ_JBEOZM010000007.1"/>
</dbReference>
<keyword evidence="1" id="KW-0472">Membrane</keyword>
<sequence length="76" mass="8377">MTSWLSARSTWLLVLLLWAITLPAALLGIALDRAFLEHPPLQPFASHLPMAAGGSFFVAAACAGRLRHSRRRPQDR</sequence>
<comment type="caution">
    <text evidence="2">The sequence shown here is derived from an EMBL/GenBank/DDBJ whole genome shotgun (WGS) entry which is preliminary data.</text>
</comment>
<keyword evidence="3" id="KW-1185">Reference proteome</keyword>
<keyword evidence="1" id="KW-1133">Transmembrane helix</keyword>
<gene>
    <name evidence="2" type="ORF">ABT211_18720</name>
</gene>
<protein>
    <submittedName>
        <fullName evidence="2">Uncharacterized protein</fullName>
    </submittedName>
</protein>
<dbReference type="EMBL" id="JBEOZM010000007">
    <property type="protein sequence ID" value="MER6269307.1"/>
    <property type="molecule type" value="Genomic_DNA"/>
</dbReference>
<dbReference type="Proteomes" id="UP001490365">
    <property type="component" value="Unassembled WGS sequence"/>
</dbReference>
<name>A0ABV1TID6_9ACTN</name>
<reference evidence="2 3" key="1">
    <citation type="submission" date="2024-06" db="EMBL/GenBank/DDBJ databases">
        <title>The Natural Products Discovery Center: Release of the First 8490 Sequenced Strains for Exploring Actinobacteria Biosynthetic Diversity.</title>
        <authorList>
            <person name="Kalkreuter E."/>
            <person name="Kautsar S.A."/>
            <person name="Yang D."/>
            <person name="Bader C.D."/>
            <person name="Teijaro C.N."/>
            <person name="Fluegel L."/>
            <person name="Davis C.M."/>
            <person name="Simpson J.R."/>
            <person name="Lauterbach L."/>
            <person name="Steele A.D."/>
            <person name="Gui C."/>
            <person name="Meng S."/>
            <person name="Li G."/>
            <person name="Viehrig K."/>
            <person name="Ye F."/>
            <person name="Su P."/>
            <person name="Kiefer A.F."/>
            <person name="Nichols A."/>
            <person name="Cepeda A.J."/>
            <person name="Yan W."/>
            <person name="Fan B."/>
            <person name="Jiang Y."/>
            <person name="Adhikari A."/>
            <person name="Zheng C.-J."/>
            <person name="Schuster L."/>
            <person name="Cowan T.M."/>
            <person name="Smanski M.J."/>
            <person name="Chevrette M.G."/>
            <person name="De Carvalho L.P.S."/>
            <person name="Shen B."/>
        </authorList>
    </citation>
    <scope>NUCLEOTIDE SEQUENCE [LARGE SCALE GENOMIC DNA]</scope>
    <source>
        <strain evidence="2 3">NPDC001694</strain>
    </source>
</reference>